<protein>
    <submittedName>
        <fullName evidence="5">Tail fiber protein</fullName>
    </submittedName>
</protein>
<proteinExistence type="predicted"/>
<reference evidence="5 6" key="1">
    <citation type="submission" date="2020-04" db="EMBL/GenBank/DDBJ databases">
        <title>Paraburkholderia sp. RP-4-7 isolated from soil.</title>
        <authorList>
            <person name="Dahal R.H."/>
        </authorList>
    </citation>
    <scope>NUCLEOTIDE SEQUENCE [LARGE SCALE GENOMIC DNA]</scope>
    <source>
        <strain evidence="5 6">RP-4-7</strain>
    </source>
</reference>
<dbReference type="Proteomes" id="UP000544134">
    <property type="component" value="Unassembled WGS sequence"/>
</dbReference>
<keyword evidence="6" id="KW-1185">Reference proteome</keyword>
<feature type="compositionally biased region" description="Polar residues" evidence="3">
    <location>
        <begin position="13"/>
        <end position="23"/>
    </location>
</feature>
<evidence type="ECO:0000256" key="1">
    <source>
        <dbReference type="ARBA" id="ARBA00004328"/>
    </source>
</evidence>
<dbReference type="InterPro" id="IPR037053">
    <property type="entry name" value="Phage_tail_collar_dom_sf"/>
</dbReference>
<dbReference type="Gene3D" id="3.90.1340.10">
    <property type="entry name" value="Phage tail collar domain"/>
    <property type="match status" value="1"/>
</dbReference>
<feature type="region of interest" description="Disordered" evidence="3">
    <location>
        <begin position="1"/>
        <end position="45"/>
    </location>
</feature>
<comment type="caution">
    <text evidence="5">The sequence shown here is derived from an EMBL/GenBank/DDBJ whole genome shotgun (WGS) entry which is preliminary data.</text>
</comment>
<dbReference type="CDD" id="cd22641">
    <property type="entry name" value="C24-like"/>
    <property type="match status" value="1"/>
</dbReference>
<sequence>MTGKKTSGAPAEKSSNSTNTSGSLPKKGQERVSGTISTPSTSELKARFAPGSIPLTTDFSDLIDIAECGRRAIGQSADQTTNGVGAGLALSSNAATIGTLSVAQSNGITVSSSGVSVKPFNGITADSNGVSIKTYNGVSVDSNGVSVKPYNGISVDSSGVSVKPHNGVSVDSNGVSVKPYNGVSVDSNGVSIKAGYGITVGSSGVCVDVSTLFPTGMIMMFSGETVPDGWLLCDGKDDTTPNLIDRFILGGKTADVGGQNTQKLSGDTSSRTFSATTTSATPTITTTVNDTKLDVSQIPGHTHEIKTKSSPKAGAVNVYMYENDCGDGNSTYPIGYDFDDNVNNSNYILEALSTGDGKPHNHTATSTQPAHSHDLKTNVPYYILAFIMKT</sequence>
<evidence type="ECO:0000313" key="6">
    <source>
        <dbReference type="Proteomes" id="UP000544134"/>
    </source>
</evidence>
<feature type="region of interest" description="Disordered" evidence="3">
    <location>
        <begin position="353"/>
        <end position="372"/>
    </location>
</feature>
<dbReference type="InterPro" id="IPR009013">
    <property type="entry name" value="Attachment_protein_shaft_sf"/>
</dbReference>
<evidence type="ECO:0000256" key="3">
    <source>
        <dbReference type="SAM" id="MobiDB-lite"/>
    </source>
</evidence>
<evidence type="ECO:0000256" key="2">
    <source>
        <dbReference type="ARBA" id="ARBA00022581"/>
    </source>
</evidence>
<dbReference type="InterPro" id="IPR011083">
    <property type="entry name" value="Phage_tail_collar_dom"/>
</dbReference>
<dbReference type="GO" id="GO:0019062">
    <property type="term" value="P:virion attachment to host cell"/>
    <property type="evidence" value="ECO:0007669"/>
    <property type="project" value="InterPro"/>
</dbReference>
<feature type="compositionally biased region" description="Polar residues" evidence="3">
    <location>
        <begin position="32"/>
        <end position="43"/>
    </location>
</feature>
<dbReference type="SUPFAM" id="SSF88874">
    <property type="entry name" value="Receptor-binding domain of short tail fibre protein gp12"/>
    <property type="match status" value="1"/>
</dbReference>
<name>A0A848I736_9BURK</name>
<dbReference type="RefSeq" id="WP_169484275.1">
    <property type="nucleotide sequence ID" value="NZ_JABBGJ010000004.1"/>
</dbReference>
<dbReference type="AlphaFoldDB" id="A0A848I736"/>
<accession>A0A848I736</accession>
<dbReference type="EMBL" id="JABBGJ010000004">
    <property type="protein sequence ID" value="NML97259.1"/>
    <property type="molecule type" value="Genomic_DNA"/>
</dbReference>
<evidence type="ECO:0000259" key="4">
    <source>
        <dbReference type="Pfam" id="PF07484"/>
    </source>
</evidence>
<dbReference type="Gene3D" id="2.10.25.20">
    <property type="entry name" value="reovirus attachment protein sigma1, domain 1"/>
    <property type="match status" value="2"/>
</dbReference>
<dbReference type="Pfam" id="PF07484">
    <property type="entry name" value="Collar"/>
    <property type="match status" value="1"/>
</dbReference>
<organism evidence="5 6">
    <name type="scientific">Paraburkholderia polaris</name>
    <dbReference type="NCBI Taxonomy" id="2728848"/>
    <lineage>
        <taxon>Bacteria</taxon>
        <taxon>Pseudomonadati</taxon>
        <taxon>Pseudomonadota</taxon>
        <taxon>Betaproteobacteria</taxon>
        <taxon>Burkholderiales</taxon>
        <taxon>Burkholderiaceae</taxon>
        <taxon>Paraburkholderia</taxon>
    </lineage>
</organism>
<keyword evidence="2" id="KW-0945">Host-virus interaction</keyword>
<feature type="domain" description="Phage tail collar" evidence="4">
    <location>
        <begin position="216"/>
        <end position="236"/>
    </location>
</feature>
<evidence type="ECO:0000313" key="5">
    <source>
        <dbReference type="EMBL" id="NML97259.1"/>
    </source>
</evidence>
<comment type="subcellular location">
    <subcellularLocation>
        <location evidence="1">Virion</location>
    </subcellularLocation>
</comment>
<gene>
    <name evidence="5" type="ORF">HHL24_04720</name>
</gene>
<dbReference type="SUPFAM" id="SSF51225">
    <property type="entry name" value="Fibre shaft of virus attachment proteins"/>
    <property type="match status" value="1"/>
</dbReference>